<dbReference type="RefSeq" id="WP_344039481.1">
    <property type="nucleotide sequence ID" value="NZ_BAAAKE010000016.1"/>
</dbReference>
<protein>
    <submittedName>
        <fullName evidence="2">Uncharacterized protein</fullName>
    </submittedName>
</protein>
<gene>
    <name evidence="2" type="ORF">ACFPFM_07125</name>
</gene>
<keyword evidence="3" id="KW-1185">Reference proteome</keyword>
<reference evidence="3" key="1">
    <citation type="journal article" date="2019" name="Int. J. Syst. Evol. Microbiol.">
        <title>The Global Catalogue of Microorganisms (GCM) 10K type strain sequencing project: providing services to taxonomists for standard genome sequencing and annotation.</title>
        <authorList>
            <consortium name="The Broad Institute Genomics Platform"/>
            <consortium name="The Broad Institute Genome Sequencing Center for Infectious Disease"/>
            <person name="Wu L."/>
            <person name="Ma J."/>
        </authorList>
    </citation>
    <scope>NUCLEOTIDE SEQUENCE [LARGE SCALE GENOMIC DNA]</scope>
    <source>
        <strain evidence="3">KCTC 12848</strain>
    </source>
</reference>
<dbReference type="EMBL" id="JBHSJB010000006">
    <property type="protein sequence ID" value="MFC5053527.1"/>
    <property type="molecule type" value="Genomic_DNA"/>
</dbReference>
<comment type="caution">
    <text evidence="2">The sequence shown here is derived from an EMBL/GenBank/DDBJ whole genome shotgun (WGS) entry which is preliminary data.</text>
</comment>
<evidence type="ECO:0000256" key="1">
    <source>
        <dbReference type="SAM" id="MobiDB-lite"/>
    </source>
</evidence>
<feature type="compositionally biased region" description="Pro residues" evidence="1">
    <location>
        <begin position="38"/>
        <end position="49"/>
    </location>
</feature>
<proteinExistence type="predicted"/>
<evidence type="ECO:0000313" key="2">
    <source>
        <dbReference type="EMBL" id="MFC5053527.1"/>
    </source>
</evidence>
<evidence type="ECO:0000313" key="3">
    <source>
        <dbReference type="Proteomes" id="UP001595833"/>
    </source>
</evidence>
<dbReference type="Proteomes" id="UP001595833">
    <property type="component" value="Unassembled WGS sequence"/>
</dbReference>
<accession>A0ABV9XVN1</accession>
<sequence length="148" mass="14883">MSKPWVVGAAGVVAVVAALAVGFAVGRWTAPDVVVPLPPPRSSSPPPPAEVRSATDPGTAVRITASVTPEDGWVRVRATVVGFPAGQPLRVVVVSRAGTRETAASWVGSAAGSLDGTTVDGAATVARADVVAVEVEGTDGRRYVSAVF</sequence>
<feature type="region of interest" description="Disordered" evidence="1">
    <location>
        <begin position="38"/>
        <end position="58"/>
    </location>
</feature>
<organism evidence="2 3">
    <name type="scientific">Saccharothrix xinjiangensis</name>
    <dbReference type="NCBI Taxonomy" id="204798"/>
    <lineage>
        <taxon>Bacteria</taxon>
        <taxon>Bacillati</taxon>
        <taxon>Actinomycetota</taxon>
        <taxon>Actinomycetes</taxon>
        <taxon>Pseudonocardiales</taxon>
        <taxon>Pseudonocardiaceae</taxon>
        <taxon>Saccharothrix</taxon>
    </lineage>
</organism>
<name>A0ABV9XVN1_9PSEU</name>